<sequence>MQIDTNDTVEISTDEEDVELQFARRYYVRGALNKPVLCFEGDEYELHWFPSSGQATAVTPEGDEKRVELSTDETERDVTRVELRGR</sequence>
<keyword evidence="3" id="KW-1185">Reference proteome</keyword>
<evidence type="ECO:0000256" key="1">
    <source>
        <dbReference type="SAM" id="MobiDB-lite"/>
    </source>
</evidence>
<evidence type="ECO:0000313" key="2">
    <source>
        <dbReference type="EMBL" id="PHQ38967.1"/>
    </source>
</evidence>
<name>A0A2G1WJ00_9EURY</name>
<gene>
    <name evidence="2" type="ORF">DJ69_08720</name>
</gene>
<comment type="caution">
    <text evidence="2">The sequence shown here is derived from an EMBL/GenBank/DDBJ whole genome shotgun (WGS) entry which is preliminary data.</text>
</comment>
<dbReference type="Proteomes" id="UP000222824">
    <property type="component" value="Unassembled WGS sequence"/>
</dbReference>
<reference evidence="2 3" key="1">
    <citation type="journal article" date="2014" name="Front. Microbiol.">
        <title>Population and genomic analysis of the genus Halorubrum.</title>
        <authorList>
            <person name="Fullmer M.S."/>
            <person name="Soucy S.M."/>
            <person name="Swithers K.S."/>
            <person name="Makkay A.M."/>
            <person name="Wheeler R."/>
            <person name="Ventosa A."/>
            <person name="Gogarten J.P."/>
            <person name="Papke R.T."/>
        </authorList>
    </citation>
    <scope>NUCLEOTIDE SEQUENCE [LARGE SCALE GENOMIC DNA]</scope>
    <source>
        <strain evidence="2 3">C49</strain>
    </source>
</reference>
<feature type="region of interest" description="Disordered" evidence="1">
    <location>
        <begin position="55"/>
        <end position="86"/>
    </location>
</feature>
<organism evidence="2 3">
    <name type="scientific">Halorubrum persicum</name>
    <dbReference type="NCBI Taxonomy" id="1383844"/>
    <lineage>
        <taxon>Archaea</taxon>
        <taxon>Methanobacteriati</taxon>
        <taxon>Methanobacteriota</taxon>
        <taxon>Stenosarchaea group</taxon>
        <taxon>Halobacteria</taxon>
        <taxon>Halobacteriales</taxon>
        <taxon>Haloferacaceae</taxon>
        <taxon>Halorubrum</taxon>
    </lineage>
</organism>
<proteinExistence type="predicted"/>
<accession>A0A2G1WJ00</accession>
<protein>
    <submittedName>
        <fullName evidence="2">Uncharacterized protein</fullName>
    </submittedName>
</protein>
<feature type="compositionally biased region" description="Basic and acidic residues" evidence="1">
    <location>
        <begin position="76"/>
        <end position="86"/>
    </location>
</feature>
<dbReference type="EMBL" id="NHOA01000063">
    <property type="protein sequence ID" value="PHQ38967.1"/>
    <property type="molecule type" value="Genomic_DNA"/>
</dbReference>
<evidence type="ECO:0000313" key="3">
    <source>
        <dbReference type="Proteomes" id="UP000222824"/>
    </source>
</evidence>
<dbReference type="AlphaFoldDB" id="A0A2G1WJ00"/>